<gene>
    <name evidence="5" type="ORF">ENW66_05915</name>
</gene>
<sequence length="308" mass="37020">MLGEDELVDLFRVAPKESFELLLRNIKIREIFEDIYGKYKAGIKLSYNEDFDKIFEELFRFFFRPLEIAVFGSKQLELMFPLLDIVRLYENQSELLNAYREFMTAFYNHIRLTSELYLRYTGTEAGKDLVQKFADLYLERMRKRPGEFFEVNLLTETPFLLPKVAFDRLEKALESWNEFSLAFKRFREMMRETYVKGAEAFIKKANEEEFKSYQEFANAFFNEEAKVFDSLLKSEEYLRTQGTMLNCLMDYIYNFRTFFEEIIMNNPFNPFATISLMDKAFERIQELKRRIRELEKRIERLEGGENVG</sequence>
<organism evidence="5">
    <name type="scientific">Archaeoglobus fulgidus</name>
    <dbReference type="NCBI Taxonomy" id="2234"/>
    <lineage>
        <taxon>Archaea</taxon>
        <taxon>Methanobacteriati</taxon>
        <taxon>Methanobacteriota</taxon>
        <taxon>Archaeoglobi</taxon>
        <taxon>Archaeoglobales</taxon>
        <taxon>Archaeoglobaceae</taxon>
        <taxon>Archaeoglobus</taxon>
    </lineage>
</organism>
<dbReference type="Pfam" id="PF09712">
    <property type="entry name" value="PHA_synth_III_E"/>
    <property type="match status" value="1"/>
</dbReference>
<keyword evidence="4" id="KW-0175">Coiled coil</keyword>
<evidence type="ECO:0000256" key="3">
    <source>
        <dbReference type="ARBA" id="ARBA00022752"/>
    </source>
</evidence>
<keyword evidence="3" id="KW-0583">PHB biosynthesis</keyword>
<dbReference type="GO" id="GO:0042619">
    <property type="term" value="P:poly-hydroxybutyrate biosynthetic process"/>
    <property type="evidence" value="ECO:0007669"/>
    <property type="project" value="UniProtKB-KW"/>
</dbReference>
<evidence type="ECO:0000256" key="2">
    <source>
        <dbReference type="ARBA" id="ARBA00019066"/>
    </source>
</evidence>
<name>A0A7C3M9L3_ARCFL</name>
<dbReference type="AlphaFoldDB" id="A0A7C3M9L3"/>
<feature type="coiled-coil region" evidence="4">
    <location>
        <begin position="277"/>
        <end position="304"/>
    </location>
</feature>
<reference evidence="5" key="1">
    <citation type="journal article" date="2020" name="mSystems">
        <title>Genome- and Community-Level Interaction Insights into Carbon Utilization and Element Cycling Functions of Hydrothermarchaeota in Hydrothermal Sediment.</title>
        <authorList>
            <person name="Zhou Z."/>
            <person name="Liu Y."/>
            <person name="Xu W."/>
            <person name="Pan J."/>
            <person name="Luo Z.H."/>
            <person name="Li M."/>
        </authorList>
    </citation>
    <scope>NUCLEOTIDE SEQUENCE [LARGE SCALE GENOMIC DNA]</scope>
    <source>
        <strain evidence="5">SpSt-87</strain>
    </source>
</reference>
<protein>
    <recommendedName>
        <fullName evidence="2">Poly(3-hydroxyalkanoate) polymerase subunit PhaE</fullName>
    </recommendedName>
</protein>
<evidence type="ECO:0000256" key="4">
    <source>
        <dbReference type="SAM" id="Coils"/>
    </source>
</evidence>
<comment type="caution">
    <text evidence="5">The sequence shown here is derived from an EMBL/GenBank/DDBJ whole genome shotgun (WGS) entry which is preliminary data.</text>
</comment>
<accession>A0A7C3M9L3</accession>
<evidence type="ECO:0000313" key="5">
    <source>
        <dbReference type="EMBL" id="HFW32472.1"/>
    </source>
</evidence>
<comment type="pathway">
    <text evidence="1">Biopolymer metabolism; poly-(R)-3-hydroxybutanoate biosynthesis.</text>
</comment>
<dbReference type="EMBL" id="DTLB01000036">
    <property type="protein sequence ID" value="HFW32472.1"/>
    <property type="molecule type" value="Genomic_DNA"/>
</dbReference>
<evidence type="ECO:0000256" key="1">
    <source>
        <dbReference type="ARBA" id="ARBA00004683"/>
    </source>
</evidence>
<proteinExistence type="predicted"/>
<dbReference type="InterPro" id="IPR010123">
    <property type="entry name" value="PHA_synth_III_E"/>
</dbReference>
<dbReference type="UniPathway" id="UPA00917"/>